<evidence type="ECO:0000256" key="2">
    <source>
        <dbReference type="ARBA" id="ARBA00004651"/>
    </source>
</evidence>
<dbReference type="InterPro" id="IPR004358">
    <property type="entry name" value="Sig_transdc_His_kin-like_C"/>
</dbReference>
<dbReference type="SMART" id="SM00387">
    <property type="entry name" value="HATPase_c"/>
    <property type="match status" value="1"/>
</dbReference>
<dbReference type="GO" id="GO:0000155">
    <property type="term" value="F:phosphorelay sensor kinase activity"/>
    <property type="evidence" value="ECO:0007669"/>
    <property type="project" value="InterPro"/>
</dbReference>
<evidence type="ECO:0000256" key="7">
    <source>
        <dbReference type="ARBA" id="ARBA00022692"/>
    </source>
</evidence>
<dbReference type="Pfam" id="PF01627">
    <property type="entry name" value="Hpt"/>
    <property type="match status" value="1"/>
</dbReference>
<evidence type="ECO:0000256" key="14">
    <source>
        <dbReference type="ARBA" id="ARBA00023136"/>
    </source>
</evidence>
<dbReference type="Gene3D" id="3.40.50.2300">
    <property type="match status" value="1"/>
</dbReference>
<dbReference type="PROSITE" id="PS50894">
    <property type="entry name" value="HPT"/>
    <property type="match status" value="1"/>
</dbReference>
<dbReference type="EMBL" id="CAOF01000178">
    <property type="protein sequence ID" value="CCO49443.1"/>
    <property type="molecule type" value="Genomic_DNA"/>
</dbReference>
<dbReference type="PRINTS" id="PR00344">
    <property type="entry name" value="BCTRLSENSOR"/>
</dbReference>
<keyword evidence="8" id="KW-0547">Nucleotide-binding</keyword>
<dbReference type="SMART" id="SM00388">
    <property type="entry name" value="HisKA"/>
    <property type="match status" value="1"/>
</dbReference>
<dbReference type="CDD" id="cd17546">
    <property type="entry name" value="REC_hyHK_CKI1_RcsC-like"/>
    <property type="match status" value="1"/>
</dbReference>
<evidence type="ECO:0000256" key="19">
    <source>
        <dbReference type="SAM" id="Phobius"/>
    </source>
</evidence>
<dbReference type="SUPFAM" id="SSF52172">
    <property type="entry name" value="CheY-like"/>
    <property type="match status" value="1"/>
</dbReference>
<gene>
    <name evidence="24" type="ORF">VIBNISOn1_820126</name>
</gene>
<evidence type="ECO:0000313" key="24">
    <source>
        <dbReference type="EMBL" id="CCO49443.1"/>
    </source>
</evidence>
<dbReference type="SUPFAM" id="SSF55874">
    <property type="entry name" value="ATPase domain of HSP90 chaperone/DNA topoisomerase II/histidine kinase"/>
    <property type="match status" value="1"/>
</dbReference>
<feature type="domain" description="Histidine kinase" evidence="20">
    <location>
        <begin position="409"/>
        <end position="634"/>
    </location>
</feature>
<evidence type="ECO:0000256" key="5">
    <source>
        <dbReference type="ARBA" id="ARBA00022553"/>
    </source>
</evidence>
<evidence type="ECO:0000256" key="10">
    <source>
        <dbReference type="ARBA" id="ARBA00022801"/>
    </source>
</evidence>
<dbReference type="InterPro" id="IPR036890">
    <property type="entry name" value="HATPase_C_sf"/>
</dbReference>
<dbReference type="CDD" id="cd16922">
    <property type="entry name" value="HATPase_EvgS-ArcB-TorS-like"/>
    <property type="match status" value="1"/>
</dbReference>
<evidence type="ECO:0000256" key="9">
    <source>
        <dbReference type="ARBA" id="ARBA00022777"/>
    </source>
</evidence>
<dbReference type="InterPro" id="IPR008207">
    <property type="entry name" value="Sig_transdc_His_kin_Hpt_dom"/>
</dbReference>
<evidence type="ECO:0000259" key="22">
    <source>
        <dbReference type="PROSITE" id="PS50885"/>
    </source>
</evidence>
<dbReference type="SUPFAM" id="SSF47384">
    <property type="entry name" value="Homodimeric domain of signal transducing histidine kinase"/>
    <property type="match status" value="1"/>
</dbReference>
<evidence type="ECO:0000256" key="4">
    <source>
        <dbReference type="ARBA" id="ARBA00022475"/>
    </source>
</evidence>
<evidence type="ECO:0000259" key="20">
    <source>
        <dbReference type="PROSITE" id="PS50109"/>
    </source>
</evidence>
<keyword evidence="14 19" id="KW-0472">Membrane</keyword>
<dbReference type="InterPro" id="IPR036641">
    <property type="entry name" value="HPT_dom_sf"/>
</dbReference>
<keyword evidence="12 19" id="KW-1133">Transmembrane helix</keyword>
<dbReference type="Gene3D" id="1.20.120.160">
    <property type="entry name" value="HPT domain"/>
    <property type="match status" value="1"/>
</dbReference>
<dbReference type="Gene3D" id="1.10.287.130">
    <property type="match status" value="1"/>
</dbReference>
<evidence type="ECO:0000256" key="15">
    <source>
        <dbReference type="ARBA" id="ARBA00064003"/>
    </source>
</evidence>
<dbReference type="Pfam" id="PF02518">
    <property type="entry name" value="HATPase_c"/>
    <property type="match status" value="1"/>
</dbReference>
<dbReference type="InterPro" id="IPR003661">
    <property type="entry name" value="HisK_dim/P_dom"/>
</dbReference>
<feature type="domain" description="Response regulatory" evidence="21">
    <location>
        <begin position="785"/>
        <end position="903"/>
    </location>
</feature>
<dbReference type="PROSITE" id="PS50110">
    <property type="entry name" value="RESPONSE_REGULATORY"/>
    <property type="match status" value="1"/>
</dbReference>
<dbReference type="GO" id="GO:0005524">
    <property type="term" value="F:ATP binding"/>
    <property type="evidence" value="ECO:0007669"/>
    <property type="project" value="UniProtKB-KW"/>
</dbReference>
<evidence type="ECO:0000256" key="11">
    <source>
        <dbReference type="ARBA" id="ARBA00022840"/>
    </source>
</evidence>
<keyword evidence="6" id="KW-0808">Transferase</keyword>
<comment type="catalytic activity">
    <reaction evidence="1">
        <text>ATP + protein L-histidine = ADP + protein N-phospho-L-histidine.</text>
        <dbReference type="EC" id="2.7.13.3"/>
    </reaction>
</comment>
<evidence type="ECO:0000256" key="12">
    <source>
        <dbReference type="ARBA" id="ARBA00022989"/>
    </source>
</evidence>
<evidence type="ECO:0000256" key="1">
    <source>
        <dbReference type="ARBA" id="ARBA00000085"/>
    </source>
</evidence>
<feature type="transmembrane region" description="Helical" evidence="19">
    <location>
        <begin position="309"/>
        <end position="330"/>
    </location>
</feature>
<evidence type="ECO:0000256" key="6">
    <source>
        <dbReference type="ARBA" id="ARBA00022679"/>
    </source>
</evidence>
<organism evidence="24 25">
    <name type="scientific">Vibrio nigripulchritudo SOn1</name>
    <dbReference type="NCBI Taxonomy" id="1238450"/>
    <lineage>
        <taxon>Bacteria</taxon>
        <taxon>Pseudomonadati</taxon>
        <taxon>Pseudomonadota</taxon>
        <taxon>Gammaproteobacteria</taxon>
        <taxon>Vibrionales</taxon>
        <taxon>Vibrionaceae</taxon>
        <taxon>Vibrio</taxon>
    </lineage>
</organism>
<dbReference type="PANTHER" id="PTHR45339">
    <property type="entry name" value="HYBRID SIGNAL TRANSDUCTION HISTIDINE KINASE J"/>
    <property type="match status" value="1"/>
</dbReference>
<dbReference type="Proteomes" id="UP000018211">
    <property type="component" value="Unassembled WGS sequence"/>
</dbReference>
<evidence type="ECO:0000313" key="25">
    <source>
        <dbReference type="Proteomes" id="UP000018211"/>
    </source>
</evidence>
<keyword evidence="10" id="KW-0378">Hydrolase</keyword>
<keyword evidence="13" id="KW-0902">Two-component regulatory system</keyword>
<evidence type="ECO:0000256" key="18">
    <source>
        <dbReference type="PROSITE-ProRule" id="PRU00169"/>
    </source>
</evidence>
<feature type="modified residue" description="Phosphohistidine" evidence="17">
    <location>
        <position position="973"/>
    </location>
</feature>
<dbReference type="PROSITE" id="PS50109">
    <property type="entry name" value="HIS_KIN"/>
    <property type="match status" value="1"/>
</dbReference>
<keyword evidence="9 24" id="KW-0418">Kinase</keyword>
<dbReference type="SUPFAM" id="SSF47226">
    <property type="entry name" value="Histidine-containing phosphotransfer domain, HPT domain"/>
    <property type="match status" value="1"/>
</dbReference>
<name>A0AAV2VY50_9VIBR</name>
<dbReference type="InterPro" id="IPR011006">
    <property type="entry name" value="CheY-like_superfamily"/>
</dbReference>
<evidence type="ECO:0000256" key="3">
    <source>
        <dbReference type="ARBA" id="ARBA00012438"/>
    </source>
</evidence>
<dbReference type="InterPro" id="IPR003594">
    <property type="entry name" value="HATPase_dom"/>
</dbReference>
<keyword evidence="5 18" id="KW-0597">Phosphoprotein</keyword>
<feature type="domain" description="HPt" evidence="23">
    <location>
        <begin position="933"/>
        <end position="1030"/>
    </location>
</feature>
<keyword evidence="7 19" id="KW-0812">Transmembrane</keyword>
<evidence type="ECO:0000256" key="8">
    <source>
        <dbReference type="ARBA" id="ARBA00022741"/>
    </source>
</evidence>
<dbReference type="Pfam" id="PF00672">
    <property type="entry name" value="HAMP"/>
    <property type="match status" value="1"/>
</dbReference>
<evidence type="ECO:0000256" key="13">
    <source>
        <dbReference type="ARBA" id="ARBA00023012"/>
    </source>
</evidence>
<dbReference type="CDD" id="cd00082">
    <property type="entry name" value="HisKA"/>
    <property type="match status" value="1"/>
</dbReference>
<reference evidence="24 25" key="1">
    <citation type="journal article" date="2013" name="ISME J.">
        <title>Comparative genomics of pathogenic lineages of Vibrio nigripulchritudo identifies virulence-associated traits.</title>
        <authorList>
            <person name="Goudenege D."/>
            <person name="Labreuche Y."/>
            <person name="Krin E."/>
            <person name="Ansquer D."/>
            <person name="Mangenot S."/>
            <person name="Calteau A."/>
            <person name="Medigue C."/>
            <person name="Mazel D."/>
            <person name="Polz M.F."/>
            <person name="Le Roux F."/>
        </authorList>
    </citation>
    <scope>NUCLEOTIDE SEQUENCE [LARGE SCALE GENOMIC DNA]</scope>
    <source>
        <strain evidence="24 25">SOn1</strain>
    </source>
</reference>
<accession>A0AAV2VY50</accession>
<dbReference type="FunFam" id="3.30.565.10:FF:000010">
    <property type="entry name" value="Sensor histidine kinase RcsC"/>
    <property type="match status" value="1"/>
</dbReference>
<keyword evidence="4" id="KW-1003">Cell membrane</keyword>
<dbReference type="GO" id="GO:0005886">
    <property type="term" value="C:plasma membrane"/>
    <property type="evidence" value="ECO:0007669"/>
    <property type="project" value="UniProtKB-SubCell"/>
</dbReference>
<feature type="domain" description="HAMP" evidence="22">
    <location>
        <begin position="331"/>
        <end position="384"/>
    </location>
</feature>
<sequence length="1030" mass="115983">MSYFLAKWQMISGKITIAMLAIAAIVVTKAIVSFQLYSQVQENNATISSENIPGELAAVKMQDALGDMNADMLHYILGDASREETFEQHRTQFFHHLDRIEKSNAIDINTSQELGSLFFQFENRVKLDIFAFYNPNDETWAKSQAHSLVNTTGQSLLSLAEKVQTLESTAHTANLSLQSDELFELINDLNQMLTVYVIGSQGVKEDFSATVQRAEFLLTWLKYLLNEPSSHELIEQLRAELRVMRNGGFEIFSRYDNNDKQGVLQAVEEISGREYKQLADTISLLSTRLDSQMTERLAILDNLTNNYNYFLFGSIFAVLVFCSVVILYIYRSLSLPLLKINMQMKSLIKGDTSIKVPYRYRSDEIGEMARMLEAFRQNQIERNQYQQEVIIARDNAESATKAKANFLATMSHEIRTPMNGIIGMIDLLNTTRVNREQQRMLKTVRESSFSLLNIINDILDFSKIEAGKLDVEQTALPLRETLENVVSTLSPSAENAGIIFQLYIAPELPEEVQGDPVRLRQILFNIIGNAIKFSSKLSRRGEVYIEVHPYFISKDEITVQFDIRDNGIGIHQDHIDNLFTPFTQAESDTTRRFGGTGLGLSISKHLTELMGGEISVRSEVGEGTTFSLHLTFPYSSQPGNSVKPVQIADTQVFIDLSSDWLNSHIPSYLKSLAIPWKKLDRYHFPSLELDSPVCIIITDNMTELMAIEPANLRDSIKYLDLLPQANISSQITDRTFSISAQPLKLSNLRYGIRVVLGMESPFDIAPDKQQIQEVEAEHSGESKGYILVAEDNPVNQEVIKKQLKALGYDCALADDGLQAQAIYEQHEFDLVLTDCHMPECDGYELTTALRQKQIEKGRRIPIIAVTANAMIGEAKKCLTAGMDDYLPKPIELEKLKKMLSDWIKEEPEANHNDAAMINPSLNLEVVDTVFGGDLNSYKQSIRDFIQLSLPQYQAMAEIESEEFEMSVVANIAHKLKSSASTIGLDSLYHLTQTIEQHAKTGDKNSLLESMSELKALLPKIEAVLDEAGDD</sequence>
<protein>
    <recommendedName>
        <fullName evidence="16">Sensory/regulatory protein RpfC</fullName>
        <ecNumber evidence="3">2.7.13.3</ecNumber>
    </recommendedName>
</protein>
<keyword evidence="11" id="KW-0067">ATP-binding</keyword>
<dbReference type="InterPro" id="IPR003660">
    <property type="entry name" value="HAMP_dom"/>
</dbReference>
<dbReference type="Pfam" id="PF00512">
    <property type="entry name" value="HisKA"/>
    <property type="match status" value="1"/>
</dbReference>
<dbReference type="RefSeq" id="WP_022613557.1">
    <property type="nucleotide sequence ID" value="NZ_LK391965.1"/>
</dbReference>
<dbReference type="InterPro" id="IPR001789">
    <property type="entry name" value="Sig_transdc_resp-reg_receiver"/>
</dbReference>
<proteinExistence type="predicted"/>
<comment type="caution">
    <text evidence="24">The sequence shown here is derived from an EMBL/GenBank/DDBJ whole genome shotgun (WGS) entry which is preliminary data.</text>
</comment>
<evidence type="ECO:0000256" key="17">
    <source>
        <dbReference type="PROSITE-ProRule" id="PRU00110"/>
    </source>
</evidence>
<dbReference type="AlphaFoldDB" id="A0AAV2VY50"/>
<feature type="modified residue" description="4-aspartylphosphate" evidence="18">
    <location>
        <position position="834"/>
    </location>
</feature>
<dbReference type="SUPFAM" id="SSF158472">
    <property type="entry name" value="HAMP domain-like"/>
    <property type="match status" value="1"/>
</dbReference>
<dbReference type="InterPro" id="IPR005467">
    <property type="entry name" value="His_kinase_dom"/>
</dbReference>
<evidence type="ECO:0000259" key="21">
    <source>
        <dbReference type="PROSITE" id="PS50110"/>
    </source>
</evidence>
<dbReference type="InterPro" id="IPR036097">
    <property type="entry name" value="HisK_dim/P_sf"/>
</dbReference>
<dbReference type="Gene3D" id="3.30.565.10">
    <property type="entry name" value="Histidine kinase-like ATPase, C-terminal domain"/>
    <property type="match status" value="1"/>
</dbReference>
<dbReference type="GO" id="GO:0016787">
    <property type="term" value="F:hydrolase activity"/>
    <property type="evidence" value="ECO:0007669"/>
    <property type="project" value="UniProtKB-KW"/>
</dbReference>
<dbReference type="Pfam" id="PF00072">
    <property type="entry name" value="Response_reg"/>
    <property type="match status" value="1"/>
</dbReference>
<dbReference type="EC" id="2.7.13.3" evidence="3"/>
<dbReference type="PANTHER" id="PTHR45339:SF1">
    <property type="entry name" value="HYBRID SIGNAL TRANSDUCTION HISTIDINE KINASE J"/>
    <property type="match status" value="1"/>
</dbReference>
<evidence type="ECO:0000256" key="16">
    <source>
        <dbReference type="ARBA" id="ARBA00068150"/>
    </source>
</evidence>
<dbReference type="CDD" id="cd06225">
    <property type="entry name" value="HAMP"/>
    <property type="match status" value="1"/>
</dbReference>
<dbReference type="FunFam" id="1.10.287.130:FF:000002">
    <property type="entry name" value="Two-component osmosensing histidine kinase"/>
    <property type="match status" value="1"/>
</dbReference>
<comment type="subcellular location">
    <subcellularLocation>
        <location evidence="2">Cell membrane</location>
        <topology evidence="2">Multi-pass membrane protein</topology>
    </subcellularLocation>
</comment>
<evidence type="ECO:0000259" key="23">
    <source>
        <dbReference type="PROSITE" id="PS50894"/>
    </source>
</evidence>
<dbReference type="Gene3D" id="6.10.340.10">
    <property type="match status" value="1"/>
</dbReference>
<dbReference type="SMART" id="SM00448">
    <property type="entry name" value="REC"/>
    <property type="match status" value="1"/>
</dbReference>
<comment type="subunit">
    <text evidence="15">At low DSF concentrations, interacts with RpfF.</text>
</comment>
<dbReference type="PROSITE" id="PS50885">
    <property type="entry name" value="HAMP"/>
    <property type="match status" value="1"/>
</dbReference>